<feature type="region of interest" description="Disordered" evidence="1">
    <location>
        <begin position="376"/>
        <end position="451"/>
    </location>
</feature>
<evidence type="ECO:0000313" key="3">
    <source>
        <dbReference type="Proteomes" id="UP000032702"/>
    </source>
</evidence>
<feature type="compositionally biased region" description="Basic and acidic residues" evidence="1">
    <location>
        <begin position="589"/>
        <end position="613"/>
    </location>
</feature>
<organism evidence="2 3">
    <name type="scientific">Stigmatella aurantiaca (strain DW4/3-1)</name>
    <dbReference type="NCBI Taxonomy" id="378806"/>
    <lineage>
        <taxon>Bacteria</taxon>
        <taxon>Pseudomonadati</taxon>
        <taxon>Myxococcota</taxon>
        <taxon>Myxococcia</taxon>
        <taxon>Myxococcales</taxon>
        <taxon>Cystobacterineae</taxon>
        <taxon>Archangiaceae</taxon>
        <taxon>Stigmatella</taxon>
    </lineage>
</organism>
<protein>
    <submittedName>
        <fullName evidence="2">200 kDa antigen p200, putative</fullName>
    </submittedName>
</protein>
<feature type="compositionally biased region" description="Acidic residues" evidence="1">
    <location>
        <begin position="530"/>
        <end position="545"/>
    </location>
</feature>
<comment type="caution">
    <text evidence="2">The sequence shown here is derived from an EMBL/GenBank/DDBJ whole genome shotgun (WGS) entry which is preliminary data.</text>
</comment>
<proteinExistence type="predicted"/>
<reference evidence="2 3" key="1">
    <citation type="submission" date="2006-04" db="EMBL/GenBank/DDBJ databases">
        <authorList>
            <person name="Nierman W.C."/>
        </authorList>
    </citation>
    <scope>NUCLEOTIDE SEQUENCE [LARGE SCALE GENOMIC DNA]</scope>
    <source>
        <strain evidence="2 3">DW4/3-1</strain>
    </source>
</reference>
<feature type="region of interest" description="Disordered" evidence="1">
    <location>
        <begin position="515"/>
        <end position="613"/>
    </location>
</feature>
<feature type="compositionally biased region" description="Basic and acidic residues" evidence="1">
    <location>
        <begin position="376"/>
        <end position="389"/>
    </location>
</feature>
<evidence type="ECO:0000313" key="2">
    <source>
        <dbReference type="EMBL" id="EAU64196.1"/>
    </source>
</evidence>
<dbReference type="AlphaFoldDB" id="Q08UP2"/>
<sequence length="613" mass="69465">MRRGPRLQPVDKVEDLGHRVVQLLGDVLAHVHPQERVRQRHVAQRGHVRLAGNRLDALGLEVDALGQHPGRRVLVAVVLEGHRHVVGVGDDDVGVLDGLHLRPLHDLLVHLLAVRLVVRVAFALLVLLLDVVLRHHHFLHEGLALPPDVENGEEQEHERHAGADAVDHLPHHRQQARGVHAHRLDQHVEHVPHHAEDDVGRDADFHQVLDHLHHGLLGEDVLDALDGVELLELGDQRIHGEERPHLEKLHQPRDDRPTRDDGGREEQHRVHRHRHRVGGGPRQLLWLRDVLEREEEERLQLLDDRVPHALHGTQAHEEDEDTCQVLALPDLPFLPGVIELLLTRFLCFLVGHDGSGSGQQVHGAKEELEHVDELRLEPSDEHVQGQRRDEHRHHGLDGHGDEEDLKVGRDAVDGAHGQVREEGGQHLRRGQREADRQQVGEGTADHFEEGPGPLAELREAVERDDGEAVRQGRDDDVVAVQREEQHHGQLHLEAGEERHLLAQLGHVELGVVTARHGVDQGARHPRRIEDDVDDERQRDADEDLLEQQRDVGQRAGGQRPHPVRHRGEEHQRQGDAHAHAHLGRNHLAPQERGEDEHGHDPAHQQPYREDHQR</sequence>
<feature type="compositionally biased region" description="Basic and acidic residues" evidence="1">
    <location>
        <begin position="395"/>
        <end position="449"/>
    </location>
</feature>
<name>Q08UP2_STIAD</name>
<feature type="compositionally biased region" description="Basic and acidic residues" evidence="1">
    <location>
        <begin position="239"/>
        <end position="268"/>
    </location>
</feature>
<accession>Q08UP2</accession>
<gene>
    <name evidence="2" type="ORF">STIAU_4368</name>
</gene>
<dbReference type="EMBL" id="AAMD01000126">
    <property type="protein sequence ID" value="EAU64196.1"/>
    <property type="molecule type" value="Genomic_DNA"/>
</dbReference>
<evidence type="ECO:0000256" key="1">
    <source>
        <dbReference type="SAM" id="MobiDB-lite"/>
    </source>
</evidence>
<dbReference type="Proteomes" id="UP000032702">
    <property type="component" value="Unassembled WGS sequence"/>
</dbReference>
<feature type="compositionally biased region" description="Basic and acidic residues" evidence="1">
    <location>
        <begin position="565"/>
        <end position="578"/>
    </location>
</feature>
<feature type="region of interest" description="Disordered" evidence="1">
    <location>
        <begin position="239"/>
        <end position="276"/>
    </location>
</feature>